<dbReference type="OrthoDB" id="9800955at2"/>
<dbReference type="EMBL" id="QGDT01000015">
    <property type="protein sequence ID" value="PWJ55003.1"/>
    <property type="molecule type" value="Genomic_DNA"/>
</dbReference>
<gene>
    <name evidence="2" type="ORF">CLV98_11522</name>
</gene>
<dbReference type="Proteomes" id="UP000245880">
    <property type="component" value="Unassembled WGS sequence"/>
</dbReference>
<feature type="chain" id="PRO_5016388626" description="PKD domain-containing protein" evidence="1">
    <location>
        <begin position="25"/>
        <end position="254"/>
    </location>
</feature>
<organism evidence="2 3">
    <name type="scientific">Dyadobacter jejuensis</name>
    <dbReference type="NCBI Taxonomy" id="1082580"/>
    <lineage>
        <taxon>Bacteria</taxon>
        <taxon>Pseudomonadati</taxon>
        <taxon>Bacteroidota</taxon>
        <taxon>Cytophagia</taxon>
        <taxon>Cytophagales</taxon>
        <taxon>Spirosomataceae</taxon>
        <taxon>Dyadobacter</taxon>
    </lineage>
</organism>
<name>A0A316ABB4_9BACT</name>
<comment type="caution">
    <text evidence="2">The sequence shown here is derived from an EMBL/GenBank/DDBJ whole genome shotgun (WGS) entry which is preliminary data.</text>
</comment>
<dbReference type="AlphaFoldDB" id="A0A316ABB4"/>
<sequence>MIHLKRIITVVLLACLGACSSRYVEPEPFSAVAWFTSNLRNQTFRVGLNTQSTFSDLSQNALTHTWKISDGNYFLKGKVSKSDTILDGFIDESLGLESTEETVHVLFKKAGIQTVQLVNTFKDSVAFLGMDTVYAVREGDHWVVQKTFMVDVFEDIVPAISISLQGINIPLSSDTIFVNVGDTLQMVDRTVVGRPDTRAWNISGGQTSADSVAKFVWKAPGLFTATFVSSRTIFNFPPGYAKLVIPNPIKVVAP</sequence>
<keyword evidence="3" id="KW-1185">Reference proteome</keyword>
<accession>A0A316ABB4</accession>
<evidence type="ECO:0000313" key="2">
    <source>
        <dbReference type="EMBL" id="PWJ55003.1"/>
    </source>
</evidence>
<dbReference type="RefSeq" id="WP_109677368.1">
    <property type="nucleotide sequence ID" value="NZ_QGDT01000015.1"/>
</dbReference>
<feature type="signal peptide" evidence="1">
    <location>
        <begin position="1"/>
        <end position="24"/>
    </location>
</feature>
<evidence type="ECO:0000313" key="3">
    <source>
        <dbReference type="Proteomes" id="UP000245880"/>
    </source>
</evidence>
<proteinExistence type="predicted"/>
<reference evidence="2 3" key="1">
    <citation type="submission" date="2018-03" db="EMBL/GenBank/DDBJ databases">
        <title>Genomic Encyclopedia of Archaeal and Bacterial Type Strains, Phase II (KMG-II): from individual species to whole genera.</title>
        <authorList>
            <person name="Goeker M."/>
        </authorList>
    </citation>
    <scope>NUCLEOTIDE SEQUENCE [LARGE SCALE GENOMIC DNA]</scope>
    <source>
        <strain evidence="2 3">DSM 100346</strain>
    </source>
</reference>
<protein>
    <recommendedName>
        <fullName evidence="4">PKD domain-containing protein</fullName>
    </recommendedName>
</protein>
<evidence type="ECO:0000256" key="1">
    <source>
        <dbReference type="SAM" id="SignalP"/>
    </source>
</evidence>
<evidence type="ECO:0008006" key="4">
    <source>
        <dbReference type="Google" id="ProtNLM"/>
    </source>
</evidence>
<keyword evidence="1" id="KW-0732">Signal</keyword>